<gene>
    <name evidence="1" type="ORF">DesU5LDRAFT_3228</name>
</gene>
<name>I2Q506_9BACT</name>
<dbReference type="HOGENOM" id="CLU_2989320_0_0_7"/>
<proteinExistence type="predicted"/>
<protein>
    <submittedName>
        <fullName evidence="1">Uncharacterized protein</fullName>
    </submittedName>
</protein>
<reference evidence="1" key="1">
    <citation type="submission" date="2011-11" db="EMBL/GenBank/DDBJ databases">
        <title>Improved High-Quality Draft sequence of Desulfovibrio sp. U5L.</title>
        <authorList>
            <consortium name="US DOE Joint Genome Institute"/>
            <person name="Lucas S."/>
            <person name="Han J."/>
            <person name="Lapidus A."/>
            <person name="Cheng J.-F."/>
            <person name="Goodwin L."/>
            <person name="Pitluck S."/>
            <person name="Peters L."/>
            <person name="Ovchinnikova G."/>
            <person name="Held B."/>
            <person name="Detter J.C."/>
            <person name="Han C."/>
            <person name="Tapia R."/>
            <person name="Land M."/>
            <person name="Hauser L."/>
            <person name="Kyrpides N."/>
            <person name="Ivanova N."/>
            <person name="Pagani I."/>
            <person name="Gabster J."/>
            <person name="Walker C."/>
            <person name="Stolyar S."/>
            <person name="Stahl D."/>
            <person name="Arkin A."/>
            <person name="Dehal P."/>
            <person name="Hazen T."/>
            <person name="Woyke T."/>
        </authorList>
    </citation>
    <scope>NUCLEOTIDE SEQUENCE [LARGE SCALE GENOMIC DNA]</scope>
    <source>
        <strain evidence="1">U5L</strain>
    </source>
</reference>
<accession>I2Q506</accession>
<dbReference type="AlphaFoldDB" id="I2Q506"/>
<sequence>MQDYEKIRHAVKTGDKIMELAVSLGLDPERSTIRDLADMLLQNALAPADPAALPARR</sequence>
<dbReference type="eggNOG" id="ENOG5032AQZ">
    <property type="taxonomic scope" value="Bacteria"/>
</dbReference>
<evidence type="ECO:0000313" key="1">
    <source>
        <dbReference type="EMBL" id="EIG54862.1"/>
    </source>
</evidence>
<organism evidence="1">
    <name type="scientific">Desulfovibrio sp. U5L</name>
    <dbReference type="NCBI Taxonomy" id="596152"/>
    <lineage>
        <taxon>Bacteria</taxon>
        <taxon>Pseudomonadati</taxon>
        <taxon>Thermodesulfobacteriota</taxon>
        <taxon>Desulfovibrionia</taxon>
        <taxon>Desulfovibrionales</taxon>
        <taxon>Desulfovibrionaceae</taxon>
        <taxon>Desulfovibrio</taxon>
    </lineage>
</organism>
<dbReference type="EMBL" id="JH600068">
    <property type="protein sequence ID" value="EIG54862.1"/>
    <property type="molecule type" value="Genomic_DNA"/>
</dbReference>